<organism evidence="2 3">
    <name type="scientific">Fistulifera solaris</name>
    <name type="common">Oleaginous diatom</name>
    <dbReference type="NCBI Taxonomy" id="1519565"/>
    <lineage>
        <taxon>Eukaryota</taxon>
        <taxon>Sar</taxon>
        <taxon>Stramenopiles</taxon>
        <taxon>Ochrophyta</taxon>
        <taxon>Bacillariophyta</taxon>
        <taxon>Bacillariophyceae</taxon>
        <taxon>Bacillariophycidae</taxon>
        <taxon>Naviculales</taxon>
        <taxon>Naviculaceae</taxon>
        <taxon>Fistulifera</taxon>
    </lineage>
</organism>
<comment type="caution">
    <text evidence="2">The sequence shown here is derived from an EMBL/GenBank/DDBJ whole genome shotgun (WGS) entry which is preliminary data.</text>
</comment>
<dbReference type="InterPro" id="IPR007685">
    <property type="entry name" value="RelA_SpoT"/>
</dbReference>
<dbReference type="Pfam" id="PF04607">
    <property type="entry name" value="RelA_SpoT"/>
    <property type="match status" value="1"/>
</dbReference>
<keyword evidence="3" id="KW-1185">Reference proteome</keyword>
<feature type="domain" description="RelA/SpoT" evidence="1">
    <location>
        <begin position="383"/>
        <end position="544"/>
    </location>
</feature>
<dbReference type="Proteomes" id="UP000198406">
    <property type="component" value="Unassembled WGS sequence"/>
</dbReference>
<evidence type="ECO:0000313" key="3">
    <source>
        <dbReference type="Proteomes" id="UP000198406"/>
    </source>
</evidence>
<evidence type="ECO:0000259" key="1">
    <source>
        <dbReference type="SMART" id="SM00954"/>
    </source>
</evidence>
<dbReference type="Gene3D" id="1.10.3210.10">
    <property type="entry name" value="Hypothetical protein af1432"/>
    <property type="match status" value="1"/>
</dbReference>
<dbReference type="EMBL" id="BDSP01000133">
    <property type="protein sequence ID" value="GAX18927.1"/>
    <property type="molecule type" value="Genomic_DNA"/>
</dbReference>
<dbReference type="SUPFAM" id="SSF81301">
    <property type="entry name" value="Nucleotidyltransferase"/>
    <property type="match status" value="1"/>
</dbReference>
<proteinExistence type="predicted"/>
<sequence>MHPPKPGVKRKRPDGTRIENRMPLFRSLFFLLSVVSVNGFTHPWVSQNRRPLRYSVHLVSQTEQLTVASSQLPPWLKQHEVATWDDVTQQLEALEGRLHHLGWDNYEISLIVQDIRQIARGDRSVALGCMDFLHITMDSSESASSIFLSPAVLQASIQHYVQCILVRKSGVLERVQEDIYDFMLHHREDLAKDTKSMRLPFKATTEIVDCQAIVPLQASVRTRNEVEAICMAAARIKRAEILIQTILSPSHTVSDRVQGLLLSLTDDFRALMIRCVACLYRLQGVAREETLRLSPQTIRLAKDGLQVYSILAGRMGLPQLKKQIENAAFRVLYRRQYQAVASYYNEVGPLMNTVANYLQTEAIQTLQNDEKLMALVEHLEVETRVKEPLSLWKKLIKKSRGRALVLGDHARVSSTPVVFDRVSTDTQAYPPGLVSSGVFDFVALRVIVRARKWSNDEDDELVREREKLLCYYVQNRLGALWGVSRPKDYIQFPKPNGYQSLHHTSEIAILGHIHIPFEVQIRSGEMHDAAEHGIASHWCYKLGSSDRAPVTRLLKPCSDDSATATSFSGENESDIIDQSFVYQERMPSKSYLDALHLAKKREANVYVFMGSEDECDKYGSLVSLPSNACVRDALAVVKVTEPTNDLGDKTIMRNGQRAGLNEPVSNGDVLWLKAA</sequence>
<dbReference type="AlphaFoldDB" id="A0A1Z5JY25"/>
<accession>A0A1Z5JY25</accession>
<protein>
    <recommendedName>
        <fullName evidence="1">RelA/SpoT domain-containing protein</fullName>
    </recommendedName>
</protein>
<gene>
    <name evidence="2" type="ORF">FisN_8Hh145</name>
</gene>
<dbReference type="InterPro" id="IPR043519">
    <property type="entry name" value="NT_sf"/>
</dbReference>
<dbReference type="Gene3D" id="3.30.460.10">
    <property type="entry name" value="Beta Polymerase, domain 2"/>
    <property type="match status" value="1"/>
</dbReference>
<dbReference type="PANTHER" id="PTHR21262">
    <property type="entry name" value="GUANOSINE-3',5'-BIS DIPHOSPHATE 3'-PYROPHOSPHOHYDROLASE"/>
    <property type="match status" value="1"/>
</dbReference>
<dbReference type="PANTHER" id="PTHR21262:SF31">
    <property type="entry name" value="GTP PYROPHOSPHOKINASE"/>
    <property type="match status" value="1"/>
</dbReference>
<dbReference type="SUPFAM" id="SSF109604">
    <property type="entry name" value="HD-domain/PDEase-like"/>
    <property type="match status" value="1"/>
</dbReference>
<dbReference type="CDD" id="cd05399">
    <property type="entry name" value="NT_Rel-Spo_like"/>
    <property type="match status" value="1"/>
</dbReference>
<dbReference type="OrthoDB" id="427950at2759"/>
<dbReference type="InParanoid" id="A0A1Z5JY25"/>
<dbReference type="GO" id="GO:0015969">
    <property type="term" value="P:guanosine tetraphosphate metabolic process"/>
    <property type="evidence" value="ECO:0007669"/>
    <property type="project" value="InterPro"/>
</dbReference>
<name>A0A1Z5JY25_FISSO</name>
<evidence type="ECO:0000313" key="2">
    <source>
        <dbReference type="EMBL" id="GAX18927.1"/>
    </source>
</evidence>
<dbReference type="SMART" id="SM00954">
    <property type="entry name" value="RelA_SpoT"/>
    <property type="match status" value="1"/>
</dbReference>
<reference evidence="2 3" key="1">
    <citation type="journal article" date="2015" name="Plant Cell">
        <title>Oil accumulation by the oleaginous diatom Fistulifera solaris as revealed by the genome and transcriptome.</title>
        <authorList>
            <person name="Tanaka T."/>
            <person name="Maeda Y."/>
            <person name="Veluchamy A."/>
            <person name="Tanaka M."/>
            <person name="Abida H."/>
            <person name="Marechal E."/>
            <person name="Bowler C."/>
            <person name="Muto M."/>
            <person name="Sunaga Y."/>
            <person name="Tanaka M."/>
            <person name="Yoshino T."/>
            <person name="Taniguchi T."/>
            <person name="Fukuda Y."/>
            <person name="Nemoto M."/>
            <person name="Matsumoto M."/>
            <person name="Wong P.S."/>
            <person name="Aburatani S."/>
            <person name="Fujibuchi W."/>
        </authorList>
    </citation>
    <scope>NUCLEOTIDE SEQUENCE [LARGE SCALE GENOMIC DNA]</scope>
    <source>
        <strain evidence="2 3">JPCC DA0580</strain>
    </source>
</reference>